<sequence>MNYSNYFVQKKKLSIKVQSLAVLGSVAACVILPQIFHLIGKISGSGTAAGIVFSPMHIPVIVTGLLAGPFAGAATGLFAPLVSYLISGMPVAAMLPFMTAELFGYGLAAGFLRCVKIPAAVKVLVSMIAGRVLYMVAAIVAVFLFKNESVSVLGIWMAVPKCLPGIVLQLAFIPPFVYWVDSLSEKQN</sequence>
<evidence type="ECO:0000313" key="3">
    <source>
        <dbReference type="Proteomes" id="UP000595224"/>
    </source>
</evidence>
<keyword evidence="1" id="KW-1133">Transmembrane helix</keyword>
<accession>A0A7T3RCS6</accession>
<dbReference type="RefSeq" id="WP_198442344.1">
    <property type="nucleotide sequence ID" value="NZ_CBCSHE010000026.1"/>
</dbReference>
<feature type="transmembrane region" description="Helical" evidence="1">
    <location>
        <begin position="60"/>
        <end position="86"/>
    </location>
</feature>
<organism evidence="2 3">
    <name type="scientific">Treponema peruense</name>
    <dbReference type="NCBI Taxonomy" id="2787628"/>
    <lineage>
        <taxon>Bacteria</taxon>
        <taxon>Pseudomonadati</taxon>
        <taxon>Spirochaetota</taxon>
        <taxon>Spirochaetia</taxon>
        <taxon>Spirochaetales</taxon>
        <taxon>Treponemataceae</taxon>
        <taxon>Treponema</taxon>
    </lineage>
</organism>
<dbReference type="InterPro" id="IPR024529">
    <property type="entry name" value="ECF_trnsprt_substrate-spec"/>
</dbReference>
<dbReference type="Proteomes" id="UP000595224">
    <property type="component" value="Chromosome"/>
</dbReference>
<dbReference type="Pfam" id="PF12822">
    <property type="entry name" value="ECF_trnsprt"/>
    <property type="match status" value="1"/>
</dbReference>
<proteinExistence type="predicted"/>
<feature type="transmembrane region" description="Helical" evidence="1">
    <location>
        <begin position="92"/>
        <end position="112"/>
    </location>
</feature>
<evidence type="ECO:0000313" key="2">
    <source>
        <dbReference type="EMBL" id="QQA00635.1"/>
    </source>
</evidence>
<dbReference type="EMBL" id="CP064936">
    <property type="protein sequence ID" value="QQA00635.1"/>
    <property type="molecule type" value="Genomic_DNA"/>
</dbReference>
<protein>
    <submittedName>
        <fullName evidence="2">ECF transporter S component</fullName>
    </submittedName>
</protein>
<keyword evidence="1" id="KW-0472">Membrane</keyword>
<dbReference type="AlphaFoldDB" id="A0A7T3RCS6"/>
<reference evidence="2 3" key="1">
    <citation type="submission" date="2020-11" db="EMBL/GenBank/DDBJ databases">
        <title>Treponema Peruensis nv. sp., first commensal Treponema isolated from human feces.</title>
        <authorList>
            <person name="Belkhou C."/>
            <person name="Raes J."/>
        </authorList>
    </citation>
    <scope>NUCLEOTIDE SEQUENCE [LARGE SCALE GENOMIC DNA]</scope>
    <source>
        <strain evidence="2 3">RCC2812</strain>
    </source>
</reference>
<feature type="transmembrane region" description="Helical" evidence="1">
    <location>
        <begin position="124"/>
        <end position="145"/>
    </location>
</feature>
<keyword evidence="1" id="KW-0812">Transmembrane</keyword>
<dbReference type="Gene3D" id="1.10.1760.20">
    <property type="match status" value="1"/>
</dbReference>
<keyword evidence="3" id="KW-1185">Reference proteome</keyword>
<feature type="transmembrane region" description="Helical" evidence="1">
    <location>
        <begin position="20"/>
        <end position="39"/>
    </location>
</feature>
<name>A0A7T3RCS6_9SPIR</name>
<feature type="transmembrane region" description="Helical" evidence="1">
    <location>
        <begin position="157"/>
        <end position="180"/>
    </location>
</feature>
<dbReference type="GO" id="GO:0022857">
    <property type="term" value="F:transmembrane transporter activity"/>
    <property type="evidence" value="ECO:0007669"/>
    <property type="project" value="InterPro"/>
</dbReference>
<gene>
    <name evidence="2" type="ORF">IWA51_10270</name>
</gene>
<evidence type="ECO:0000256" key="1">
    <source>
        <dbReference type="SAM" id="Phobius"/>
    </source>
</evidence>
<dbReference type="KEGG" id="tper:IWA51_10270"/>